<feature type="compositionally biased region" description="Basic and acidic residues" evidence="1">
    <location>
        <begin position="406"/>
        <end position="416"/>
    </location>
</feature>
<dbReference type="PROSITE" id="PS50105">
    <property type="entry name" value="SAM_DOMAIN"/>
    <property type="match status" value="1"/>
</dbReference>
<feature type="region of interest" description="Disordered" evidence="1">
    <location>
        <begin position="578"/>
        <end position="602"/>
    </location>
</feature>
<feature type="compositionally biased region" description="Basic and acidic residues" evidence="1">
    <location>
        <begin position="201"/>
        <end position="211"/>
    </location>
</feature>
<feature type="compositionally biased region" description="Basic and acidic residues" evidence="1">
    <location>
        <begin position="455"/>
        <end position="471"/>
    </location>
</feature>
<feature type="compositionally biased region" description="Basic and acidic residues" evidence="1">
    <location>
        <begin position="339"/>
        <end position="348"/>
    </location>
</feature>
<feature type="region of interest" description="Disordered" evidence="1">
    <location>
        <begin position="54"/>
        <end position="148"/>
    </location>
</feature>
<dbReference type="CDD" id="cd09530">
    <property type="entry name" value="SAM_Samd14"/>
    <property type="match status" value="1"/>
</dbReference>
<organism evidence="3 4">
    <name type="scientific">Monodon monoceros</name>
    <name type="common">Narwhal</name>
    <name type="synonym">Ceratodon monodon</name>
    <dbReference type="NCBI Taxonomy" id="40151"/>
    <lineage>
        <taxon>Eukaryota</taxon>
        <taxon>Metazoa</taxon>
        <taxon>Chordata</taxon>
        <taxon>Craniata</taxon>
        <taxon>Vertebrata</taxon>
        <taxon>Euteleostomi</taxon>
        <taxon>Mammalia</taxon>
        <taxon>Eutheria</taxon>
        <taxon>Laurasiatheria</taxon>
        <taxon>Artiodactyla</taxon>
        <taxon>Whippomorpha</taxon>
        <taxon>Cetacea</taxon>
        <taxon>Odontoceti</taxon>
        <taxon>Monodontidae</taxon>
        <taxon>Monodon</taxon>
    </lineage>
</organism>
<reference evidence="4" key="1">
    <citation type="journal article" date="2019" name="IScience">
        <title>Narwhal Genome Reveals Long-Term Low Genetic Diversity despite Current Large Abundance Size.</title>
        <authorList>
            <person name="Westbury M.V."/>
            <person name="Petersen B."/>
            <person name="Garde E."/>
            <person name="Heide-Jorgensen M.P."/>
            <person name="Lorenzen E.D."/>
        </authorList>
    </citation>
    <scope>NUCLEOTIDE SEQUENCE [LARGE SCALE GENOMIC DNA]</scope>
</reference>
<dbReference type="Pfam" id="PF07647">
    <property type="entry name" value="SAM_2"/>
    <property type="match status" value="1"/>
</dbReference>
<gene>
    <name evidence="3" type="ORF">EI555_011465</name>
</gene>
<feature type="region of interest" description="Disordered" evidence="1">
    <location>
        <begin position="242"/>
        <end position="471"/>
    </location>
</feature>
<dbReference type="SUPFAM" id="SSF47769">
    <property type="entry name" value="SAM/Pointed domain"/>
    <property type="match status" value="1"/>
</dbReference>
<accession>A0A4U1EWX3</accession>
<sequence length="752" mass="85620">PISCLGSGRYVHSKDPRAHLFPTALFISPTLRGGEDGCEEAWARRLVCVTAKVPEGYDSGPGEDEDLQPERPKLQSLKVTEDVEPGSMAEAGPELPVGTDQEPQPETQEEGFKEVTPASAKNIHLRLKPTWTSEEEAPHKSKTDISSEIELGIPKEVKSETSRQIELFKDLEVLVDEKHGEPEEEAKPDVAEDMLIEAAKETDLELRKETESEVPGATISETRLELLEGTKLEVWEESLREQYGKTGLEPTEQTKPEFPSEKLRRSIEEADLQPPKMTTPEIPEETQSKSPEEKRTEPHEQAIPEFPEEKPSMSTEETQRKSTEEKIPEPLEEIESEFSEEKSRKPIEETVLEPSGKTKPEVQEETQRKSTAEKVLEPPEDTKSPDQKDKQKKSTEETGLAPSQKSRSEETLRESTEEQVPEPPEQTKPEFPKKEPRKSTEETGQVPPQKIIPEVQEKTQTEPTKKIDSELPYKAKPLLRIETRVEFAKEDRPEPIRLKCSVDRDEPEYSDYQTRKLLVKETKDVSKDSVLESLPISEVDSVNTDYEFSKELQNLFQFSDTNYEFYSYYSESQRDLKESSNEKKDLSPVSMTLVPKDKETQPKKSTDLQFGYLEWSPEKVAEWICQLGFPQYKECFTTNFISGRKLIHVNCSNLPQMGITDFEDMKVISQHTRELLGIEEPLFTRSISLPYRDNIGLFLEQKCHSGVKYDSLTLSEFVQAVGLQDYAPEITTPEEDAALYSIEPQGKPFHLA</sequence>
<name>A0A4U1EWX3_MONMO</name>
<dbReference type="AlphaFoldDB" id="A0A4U1EWX3"/>
<comment type="caution">
    <text evidence="3">The sequence shown here is derived from an EMBL/GenBank/DDBJ whole genome shotgun (WGS) entry which is preliminary data.</text>
</comment>
<evidence type="ECO:0000256" key="1">
    <source>
        <dbReference type="SAM" id="MobiDB-lite"/>
    </source>
</evidence>
<feature type="compositionally biased region" description="Basic and acidic residues" evidence="1">
    <location>
        <begin position="136"/>
        <end position="145"/>
    </location>
</feature>
<dbReference type="InterPro" id="IPR013761">
    <property type="entry name" value="SAM/pointed_sf"/>
</dbReference>
<feature type="compositionally biased region" description="Basic and acidic residues" evidence="1">
    <location>
        <begin position="356"/>
        <end position="396"/>
    </location>
</feature>
<evidence type="ECO:0000259" key="2">
    <source>
        <dbReference type="PROSITE" id="PS50105"/>
    </source>
</evidence>
<proteinExistence type="predicted"/>
<dbReference type="Proteomes" id="UP000308365">
    <property type="component" value="Unassembled WGS sequence"/>
</dbReference>
<dbReference type="SMART" id="SM00454">
    <property type="entry name" value="SAM"/>
    <property type="match status" value="1"/>
</dbReference>
<feature type="compositionally biased region" description="Basic and acidic residues" evidence="1">
    <location>
        <begin position="425"/>
        <end position="441"/>
    </location>
</feature>
<dbReference type="PANTHER" id="PTHR46829:SF1">
    <property type="entry name" value="STERILE ALPHA MOTIF DOMAIN-CONTAINING PROTEIN 15"/>
    <property type="match status" value="1"/>
</dbReference>
<protein>
    <recommendedName>
        <fullName evidence="2">SAM domain-containing protein</fullName>
    </recommendedName>
</protein>
<feature type="domain" description="SAM" evidence="2">
    <location>
        <begin position="615"/>
        <end position="678"/>
    </location>
</feature>
<feature type="compositionally biased region" description="Basic and acidic residues" evidence="1">
    <location>
        <begin position="252"/>
        <end position="268"/>
    </location>
</feature>
<feature type="non-terminal residue" evidence="3">
    <location>
        <position position="1"/>
    </location>
</feature>
<dbReference type="PANTHER" id="PTHR46829">
    <property type="entry name" value="STERILE ALPHA MOTIF DOMAIN-CONTAINING PROTEIN 15"/>
    <property type="match status" value="1"/>
</dbReference>
<feature type="region of interest" description="Disordered" evidence="1">
    <location>
        <begin position="201"/>
        <end position="221"/>
    </location>
</feature>
<dbReference type="InterPro" id="IPR001660">
    <property type="entry name" value="SAM"/>
</dbReference>
<evidence type="ECO:0000313" key="4">
    <source>
        <dbReference type="Proteomes" id="UP000308365"/>
    </source>
</evidence>
<feature type="compositionally biased region" description="Basic and acidic residues" evidence="1">
    <location>
        <begin position="286"/>
        <end position="329"/>
    </location>
</feature>
<dbReference type="Gene3D" id="1.10.150.50">
    <property type="entry name" value="Transcription Factor, Ets-1"/>
    <property type="match status" value="1"/>
</dbReference>
<dbReference type="EMBL" id="RWIC01000664">
    <property type="protein sequence ID" value="TKC41248.1"/>
    <property type="molecule type" value="Genomic_DNA"/>
</dbReference>
<evidence type="ECO:0000313" key="3">
    <source>
        <dbReference type="EMBL" id="TKC41248.1"/>
    </source>
</evidence>